<protein>
    <submittedName>
        <fullName evidence="2">Uncharacterized protein</fullName>
    </submittedName>
</protein>
<dbReference type="AlphaFoldDB" id="A0A2P2E4T4"/>
<feature type="region of interest" description="Disordered" evidence="1">
    <location>
        <begin position="1"/>
        <end position="71"/>
    </location>
</feature>
<proteinExistence type="predicted"/>
<organism evidence="2 3">
    <name type="scientific">Leptospira ryugenii</name>
    <dbReference type="NCBI Taxonomy" id="1917863"/>
    <lineage>
        <taxon>Bacteria</taxon>
        <taxon>Pseudomonadati</taxon>
        <taxon>Spirochaetota</taxon>
        <taxon>Spirochaetia</taxon>
        <taxon>Leptospirales</taxon>
        <taxon>Leptospiraceae</taxon>
        <taxon>Leptospira</taxon>
    </lineage>
</organism>
<accession>A0A2P2E4T4</accession>
<dbReference type="Proteomes" id="UP000245133">
    <property type="component" value="Unassembled WGS sequence"/>
</dbReference>
<feature type="compositionally biased region" description="Basic and acidic residues" evidence="1">
    <location>
        <begin position="12"/>
        <end position="25"/>
    </location>
</feature>
<comment type="caution">
    <text evidence="2">The sequence shown here is derived from an EMBL/GenBank/DDBJ whole genome shotgun (WGS) entry which is preliminary data.</text>
</comment>
<reference evidence="2 3" key="1">
    <citation type="submission" date="2018-02" db="EMBL/GenBank/DDBJ databases">
        <title>Novel Leptospira species isolated from soil and water in Japan.</title>
        <authorList>
            <person name="Nakao R."/>
            <person name="Masuzawa T."/>
        </authorList>
    </citation>
    <scope>NUCLEOTIDE SEQUENCE [LARGE SCALE GENOMIC DNA]</scope>
    <source>
        <strain evidence="2 3">YH101</strain>
    </source>
</reference>
<name>A0A2P2E4T4_9LEPT</name>
<feature type="compositionally biased region" description="Basic and acidic residues" evidence="1">
    <location>
        <begin position="32"/>
        <end position="49"/>
    </location>
</feature>
<evidence type="ECO:0000256" key="1">
    <source>
        <dbReference type="SAM" id="MobiDB-lite"/>
    </source>
</evidence>
<evidence type="ECO:0000313" key="2">
    <source>
        <dbReference type="EMBL" id="GBF51888.1"/>
    </source>
</evidence>
<gene>
    <name evidence="2" type="ORF">LPTSP4_34260</name>
</gene>
<dbReference type="EMBL" id="BFBB01000009">
    <property type="protein sequence ID" value="GBF51888.1"/>
    <property type="molecule type" value="Genomic_DNA"/>
</dbReference>
<keyword evidence="3" id="KW-1185">Reference proteome</keyword>
<sequence length="71" mass="7848">MSKRTNGSGSLAERKPPSSVKERKFAKNSHSVSDKGKGLNQEKRVKANESTKMLKKKEGYEMGFGSRMGKS</sequence>
<evidence type="ECO:0000313" key="3">
    <source>
        <dbReference type="Proteomes" id="UP000245133"/>
    </source>
</evidence>